<keyword evidence="8 12" id="KW-0479">Metal-binding</keyword>
<evidence type="ECO:0000256" key="1">
    <source>
        <dbReference type="ARBA" id="ARBA00000012"/>
    </source>
</evidence>
<evidence type="ECO:0000256" key="5">
    <source>
        <dbReference type="ARBA" id="ARBA00012458"/>
    </source>
</evidence>
<dbReference type="InterPro" id="IPR011005">
    <property type="entry name" value="Dihydropteroate_synth-like_sf"/>
</dbReference>
<dbReference type="PROSITE" id="PS00792">
    <property type="entry name" value="DHPS_1"/>
    <property type="match status" value="1"/>
</dbReference>
<dbReference type="HOGENOM" id="CLU_008023_0_1_11"/>
<dbReference type="InterPro" id="IPR045031">
    <property type="entry name" value="DHP_synth-like"/>
</dbReference>
<name>A0A0H3MIJ6_MYCBP</name>
<evidence type="ECO:0000256" key="12">
    <source>
        <dbReference type="RuleBase" id="RU361205"/>
    </source>
</evidence>
<dbReference type="PROSITE" id="PS50972">
    <property type="entry name" value="PTERIN_BINDING"/>
    <property type="match status" value="1"/>
</dbReference>
<dbReference type="Pfam" id="PF00809">
    <property type="entry name" value="Pterin_bind"/>
    <property type="match status" value="1"/>
</dbReference>
<protein>
    <recommendedName>
        <fullName evidence="6 12">Dihydropteroate synthase</fullName>
        <shortName evidence="12">DHPS</shortName>
        <ecNumber evidence="5 12">2.5.1.15</ecNumber>
    </recommendedName>
    <alternativeName>
        <fullName evidence="11 12">Dihydropteroate pyrophosphorylase</fullName>
    </alternativeName>
</protein>
<accession>A0A0H3MIJ6</accession>
<evidence type="ECO:0000256" key="6">
    <source>
        <dbReference type="ARBA" id="ARBA00016919"/>
    </source>
</evidence>
<dbReference type="EMBL" id="AM408590">
    <property type="protein sequence ID" value="CAL73661.1"/>
    <property type="molecule type" value="Genomic_DNA"/>
</dbReference>
<comment type="pathway">
    <text evidence="3 12">Cofactor biosynthesis; tetrahydrofolate biosynthesis; 7,8-dihydrofolate from 2-amino-4-hydroxy-6-hydroxymethyl-7,8-dihydropteridine diphosphate and 4-aminobenzoate: step 1/2.</text>
</comment>
<dbReference type="UniPathway" id="UPA00077">
    <property type="reaction ID" value="UER00156"/>
</dbReference>
<dbReference type="KEGG" id="mbb:BCG_3672c"/>
<evidence type="ECO:0000256" key="7">
    <source>
        <dbReference type="ARBA" id="ARBA00022679"/>
    </source>
</evidence>
<evidence type="ECO:0000313" key="15">
    <source>
        <dbReference type="Proteomes" id="UP000001472"/>
    </source>
</evidence>
<dbReference type="EC" id="2.5.1.15" evidence="5 12"/>
<dbReference type="PANTHER" id="PTHR20941:SF1">
    <property type="entry name" value="FOLIC ACID SYNTHESIS PROTEIN FOL1"/>
    <property type="match status" value="1"/>
</dbReference>
<dbReference type="FunFam" id="3.20.20.20:FF:000006">
    <property type="entry name" value="Dihydropteroate synthase"/>
    <property type="match status" value="1"/>
</dbReference>
<dbReference type="InterPro" id="IPR006390">
    <property type="entry name" value="DHP_synth_dom"/>
</dbReference>
<evidence type="ECO:0000256" key="11">
    <source>
        <dbReference type="ARBA" id="ARBA00030193"/>
    </source>
</evidence>
<evidence type="ECO:0000256" key="3">
    <source>
        <dbReference type="ARBA" id="ARBA00004763"/>
    </source>
</evidence>
<evidence type="ECO:0000256" key="8">
    <source>
        <dbReference type="ARBA" id="ARBA00022723"/>
    </source>
</evidence>
<comment type="catalytic activity">
    <reaction evidence="1">
        <text>(7,8-dihydropterin-6-yl)methyl diphosphate + 4-aminobenzoate = 7,8-dihydropteroate + diphosphate</text>
        <dbReference type="Rhea" id="RHEA:19949"/>
        <dbReference type="ChEBI" id="CHEBI:17836"/>
        <dbReference type="ChEBI" id="CHEBI:17839"/>
        <dbReference type="ChEBI" id="CHEBI:33019"/>
        <dbReference type="ChEBI" id="CHEBI:72950"/>
        <dbReference type="EC" id="2.5.1.15"/>
    </reaction>
</comment>
<dbReference type="SUPFAM" id="SSF51717">
    <property type="entry name" value="Dihydropteroate synthetase-like"/>
    <property type="match status" value="1"/>
</dbReference>
<evidence type="ECO:0000256" key="2">
    <source>
        <dbReference type="ARBA" id="ARBA00001946"/>
    </source>
</evidence>
<dbReference type="Proteomes" id="UP000001472">
    <property type="component" value="Chromosome"/>
</dbReference>
<keyword evidence="9 12" id="KW-0460">Magnesium</keyword>
<evidence type="ECO:0000256" key="10">
    <source>
        <dbReference type="ARBA" id="ARBA00022909"/>
    </source>
</evidence>
<dbReference type="GO" id="GO:0046654">
    <property type="term" value="P:tetrahydrofolate biosynthetic process"/>
    <property type="evidence" value="ECO:0007669"/>
    <property type="project" value="UniProtKB-UniPathway"/>
</dbReference>
<dbReference type="NCBIfam" id="TIGR01496">
    <property type="entry name" value="DHPS"/>
    <property type="match status" value="1"/>
</dbReference>
<sequence>MSPAPVQVMGVLNVTDDSFSDGGCYLDLDDAVKHGLAMAAAGAGIVDVGGESSRPGATRVDPAVETSRVIPVVKELAAQGITVSIDTMRADVARAALQNGAQMVNDVSGGRADPAMGPLLAEADVPWVLMHWRAVSADTPHVPVRYGNVVAEVRADLLASVADAVAAGVDPARLVLDPGLGFAKTAQHNWAILHALPELVATGIPVLVGASRKRFLGALLAGPDGVMRPTDGRDTATAVISALAALHGAWGVRVHDVRASVDAIKVVEAWMGAERIERDG</sequence>
<proteinExistence type="inferred from homology"/>
<evidence type="ECO:0000256" key="4">
    <source>
        <dbReference type="ARBA" id="ARBA00009503"/>
    </source>
</evidence>
<feature type="domain" description="Pterin-binding" evidence="13">
    <location>
        <begin position="6"/>
        <end position="265"/>
    </location>
</feature>
<dbReference type="SMR" id="A0A0H3MIJ6"/>
<reference evidence="14 15" key="1">
    <citation type="journal article" date="2007" name="Proc. Natl. Acad. Sci. U.S.A.">
        <title>Genome plasticity of BCG and impact on vaccine efficacy.</title>
        <authorList>
            <person name="Brosch R."/>
            <person name="Gordon S.V."/>
            <person name="Garnier T."/>
            <person name="Eiglmeier K."/>
            <person name="Frigui W."/>
            <person name="Valenti P."/>
            <person name="Dos Santos S."/>
            <person name="Duthoy S."/>
            <person name="Lacroix C."/>
            <person name="Garcia-Pelayo C."/>
            <person name="Inwald J.K."/>
            <person name="Golby P."/>
            <person name="Garcia J.N."/>
            <person name="Hewinson R.G."/>
            <person name="Behr M.A."/>
            <person name="Quail M.A."/>
            <person name="Churcher C."/>
            <person name="Barrell B.G."/>
            <person name="Parkhill J."/>
            <person name="Cole S.T."/>
        </authorList>
    </citation>
    <scope>NUCLEOTIDE SEQUENCE [LARGE SCALE GENOMIC DNA]</scope>
    <source>
        <strain evidence="15">BCG / Pasteur 1173P2</strain>
    </source>
</reference>
<keyword evidence="10 12" id="KW-0289">Folate biosynthesis</keyword>
<comment type="function">
    <text evidence="12">Catalyzes the condensation of para-aminobenzoate (pABA) with 6-hydroxymethyl-7,8-dihydropterin diphosphate (DHPt-PP) to form 7,8-dihydropteroate (H2Pte), the immediate precursor of folate derivatives.</text>
</comment>
<keyword evidence="7 12" id="KW-0808">Transferase</keyword>
<dbReference type="InterPro" id="IPR000489">
    <property type="entry name" value="Pterin-binding_dom"/>
</dbReference>
<comment type="similarity">
    <text evidence="4 12">Belongs to the DHPS family.</text>
</comment>
<dbReference type="GO" id="GO:0046872">
    <property type="term" value="F:metal ion binding"/>
    <property type="evidence" value="ECO:0007669"/>
    <property type="project" value="UniProtKB-KW"/>
</dbReference>
<dbReference type="GO" id="GO:0046656">
    <property type="term" value="P:folic acid biosynthetic process"/>
    <property type="evidence" value="ECO:0007669"/>
    <property type="project" value="UniProtKB-KW"/>
</dbReference>
<comment type="cofactor">
    <cofactor evidence="2 12">
        <name>Mg(2+)</name>
        <dbReference type="ChEBI" id="CHEBI:18420"/>
    </cofactor>
</comment>
<evidence type="ECO:0000256" key="9">
    <source>
        <dbReference type="ARBA" id="ARBA00022842"/>
    </source>
</evidence>
<gene>
    <name evidence="14" type="primary">folP1</name>
    <name evidence="14" type="ordered locus">BCG_3672c</name>
</gene>
<dbReference type="CDD" id="cd00739">
    <property type="entry name" value="DHPS"/>
    <property type="match status" value="1"/>
</dbReference>
<evidence type="ECO:0000259" key="13">
    <source>
        <dbReference type="PROSITE" id="PS50972"/>
    </source>
</evidence>
<evidence type="ECO:0000313" key="14">
    <source>
        <dbReference type="EMBL" id="CAL73661.1"/>
    </source>
</evidence>
<dbReference type="GeneID" id="45427594"/>
<dbReference type="PROSITE" id="PS00793">
    <property type="entry name" value="DHPS_2"/>
    <property type="match status" value="1"/>
</dbReference>
<dbReference type="GO" id="GO:0004156">
    <property type="term" value="F:dihydropteroate synthase activity"/>
    <property type="evidence" value="ECO:0007669"/>
    <property type="project" value="UniProtKB-EC"/>
</dbReference>
<dbReference type="Gene3D" id="3.20.20.20">
    <property type="entry name" value="Dihydropteroate synthase-like"/>
    <property type="match status" value="1"/>
</dbReference>
<dbReference type="GO" id="GO:0005829">
    <property type="term" value="C:cytosol"/>
    <property type="evidence" value="ECO:0007669"/>
    <property type="project" value="TreeGrafter"/>
</dbReference>
<dbReference type="AlphaFoldDB" id="A0A0H3MIJ6"/>
<dbReference type="PANTHER" id="PTHR20941">
    <property type="entry name" value="FOLATE SYNTHESIS PROTEINS"/>
    <property type="match status" value="1"/>
</dbReference>
<organism evidence="14 15">
    <name type="scientific">Mycobacterium bovis (strain BCG / Pasteur 1173P2)</name>
    <dbReference type="NCBI Taxonomy" id="410289"/>
    <lineage>
        <taxon>Bacteria</taxon>
        <taxon>Bacillati</taxon>
        <taxon>Actinomycetota</taxon>
        <taxon>Actinomycetes</taxon>
        <taxon>Mycobacteriales</taxon>
        <taxon>Mycobacteriaceae</taxon>
        <taxon>Mycobacterium</taxon>
        <taxon>Mycobacterium tuberculosis complex</taxon>
    </lineage>
</organism>
<dbReference type="RefSeq" id="WP_003899596.1">
    <property type="nucleotide sequence ID" value="NC_008769.1"/>
</dbReference>